<evidence type="ECO:0000259" key="1">
    <source>
        <dbReference type="Pfam" id="PF26253"/>
    </source>
</evidence>
<dbReference type="Proteomes" id="UP001163046">
    <property type="component" value="Unassembled WGS sequence"/>
</dbReference>
<dbReference type="InterPro" id="IPR007855">
    <property type="entry name" value="RDRP"/>
</dbReference>
<organism evidence="2 3">
    <name type="scientific">Desmophyllum pertusum</name>
    <dbReference type="NCBI Taxonomy" id="174260"/>
    <lineage>
        <taxon>Eukaryota</taxon>
        <taxon>Metazoa</taxon>
        <taxon>Cnidaria</taxon>
        <taxon>Anthozoa</taxon>
        <taxon>Hexacorallia</taxon>
        <taxon>Scleractinia</taxon>
        <taxon>Caryophylliina</taxon>
        <taxon>Caryophylliidae</taxon>
        <taxon>Desmophyllum</taxon>
    </lineage>
</organism>
<accession>A0A9X0A5Z6</accession>
<dbReference type="Pfam" id="PF26253">
    <property type="entry name" value="RdRP_head"/>
    <property type="match status" value="1"/>
</dbReference>
<dbReference type="EMBL" id="MU825397">
    <property type="protein sequence ID" value="KAJ7393665.1"/>
    <property type="molecule type" value="Genomic_DNA"/>
</dbReference>
<dbReference type="InterPro" id="IPR058752">
    <property type="entry name" value="RDRP_C_head"/>
</dbReference>
<comment type="caution">
    <text evidence="2">The sequence shown here is derived from an EMBL/GenBank/DDBJ whole genome shotgun (WGS) entry which is preliminary data.</text>
</comment>
<evidence type="ECO:0000313" key="2">
    <source>
        <dbReference type="EMBL" id="KAJ7393665.1"/>
    </source>
</evidence>
<name>A0A9X0A5Z6_9CNID</name>
<dbReference type="GO" id="GO:0031380">
    <property type="term" value="C:nuclear RNA-directed RNA polymerase complex"/>
    <property type="evidence" value="ECO:0007669"/>
    <property type="project" value="TreeGrafter"/>
</dbReference>
<gene>
    <name evidence="2" type="ORF">OS493_003321</name>
</gene>
<dbReference type="GO" id="GO:0003968">
    <property type="term" value="F:RNA-directed RNA polymerase activity"/>
    <property type="evidence" value="ECO:0007669"/>
    <property type="project" value="InterPro"/>
</dbReference>
<protein>
    <recommendedName>
        <fullName evidence="1">RDRP C-terminal head domain-containing protein</fullName>
    </recommendedName>
</protein>
<dbReference type="OrthoDB" id="6513042at2759"/>
<dbReference type="GO" id="GO:0030422">
    <property type="term" value="P:siRNA processing"/>
    <property type="evidence" value="ECO:0007669"/>
    <property type="project" value="TreeGrafter"/>
</dbReference>
<sequence>MINLESLQMLISSMRITTKKVYFPVMYHISPHALRRCRLSKDREVSISSQELRPDQYPDFMMKPGKPRYNSERILGKLFRKCKSLDRAQQFSVDASQTQITPDQDMIVPGYEQYIEEAKAARSLYNTKLDGLMSLYG</sequence>
<keyword evidence="3" id="KW-1185">Reference proteome</keyword>
<dbReference type="PANTHER" id="PTHR23079:SF55">
    <property type="entry name" value="RNA-DIRECTED RNA POLYMERASE"/>
    <property type="match status" value="1"/>
</dbReference>
<dbReference type="PANTHER" id="PTHR23079">
    <property type="entry name" value="RNA-DEPENDENT RNA POLYMERASE"/>
    <property type="match status" value="1"/>
</dbReference>
<dbReference type="AlphaFoldDB" id="A0A9X0A5Z6"/>
<proteinExistence type="predicted"/>
<feature type="domain" description="RDRP C-terminal head" evidence="1">
    <location>
        <begin position="103"/>
        <end position="137"/>
    </location>
</feature>
<evidence type="ECO:0000313" key="3">
    <source>
        <dbReference type="Proteomes" id="UP001163046"/>
    </source>
</evidence>
<reference evidence="2" key="1">
    <citation type="submission" date="2023-01" db="EMBL/GenBank/DDBJ databases">
        <title>Genome assembly of the deep-sea coral Lophelia pertusa.</title>
        <authorList>
            <person name="Herrera S."/>
            <person name="Cordes E."/>
        </authorList>
    </citation>
    <scope>NUCLEOTIDE SEQUENCE</scope>
    <source>
        <strain evidence="2">USNM1676648</strain>
        <tissue evidence="2">Polyp</tissue>
    </source>
</reference>